<gene>
    <name evidence="2" type="ORF">PCAMFM013_S048g000058</name>
</gene>
<accession>A0A0G4PVL4</accession>
<name>A0A0G4PVL4_PENC3</name>
<organism evidence="2 3">
    <name type="scientific">Penicillium camemberti (strain FM 013)</name>
    <dbReference type="NCBI Taxonomy" id="1429867"/>
    <lineage>
        <taxon>Eukaryota</taxon>
        <taxon>Fungi</taxon>
        <taxon>Dikarya</taxon>
        <taxon>Ascomycota</taxon>
        <taxon>Pezizomycotina</taxon>
        <taxon>Eurotiomycetes</taxon>
        <taxon>Eurotiomycetidae</taxon>
        <taxon>Eurotiales</taxon>
        <taxon>Aspergillaceae</taxon>
        <taxon>Penicillium</taxon>
    </lineage>
</organism>
<sequence>MASERFPRALSIKDLLLPPEDDGKQQTTAVPPGSPEVALVTRSVDLEEEKPATSANVKRIPFKWENSGSRAAANKRKHQALASQRRRNRAKENLNLMADVDAYSREAGKLSYLVMQQRAQLLVLNGFKELVLARQTDRAMEFLGRHPQPPMLASNTYGFIAQFVRYCGSYLASITWSDPCMDFEVQYKDGTAGQVRWRITTPLKLQVTRALDVQEGMQKADLAKSLLPTAEWTFFESLNLTKTNSMLLVFE</sequence>
<feature type="region of interest" description="Disordered" evidence="1">
    <location>
        <begin position="1"/>
        <end position="36"/>
    </location>
</feature>
<feature type="region of interest" description="Disordered" evidence="1">
    <location>
        <begin position="68"/>
        <end position="87"/>
    </location>
</feature>
<proteinExistence type="predicted"/>
<dbReference type="AlphaFoldDB" id="A0A0G4PVL4"/>
<reference evidence="2 3" key="1">
    <citation type="journal article" date="2014" name="Nat. Commun.">
        <title>Multiple recent horizontal transfers of a large genomic region in cheese making fungi.</title>
        <authorList>
            <person name="Cheeseman K."/>
            <person name="Ropars J."/>
            <person name="Renault P."/>
            <person name="Dupont J."/>
            <person name="Gouzy J."/>
            <person name="Branca A."/>
            <person name="Abraham A.L."/>
            <person name="Ceppi M."/>
            <person name="Conseiller E."/>
            <person name="Debuchy R."/>
            <person name="Malagnac F."/>
            <person name="Goarin A."/>
            <person name="Silar P."/>
            <person name="Lacoste S."/>
            <person name="Sallet E."/>
            <person name="Bensimon A."/>
            <person name="Giraud T."/>
            <person name="Brygoo Y."/>
        </authorList>
    </citation>
    <scope>NUCLEOTIDE SEQUENCE [LARGE SCALE GENOMIC DNA]</scope>
    <source>
        <strain evidence="3">FM 013</strain>
    </source>
</reference>
<evidence type="ECO:0000256" key="1">
    <source>
        <dbReference type="SAM" id="MobiDB-lite"/>
    </source>
</evidence>
<evidence type="ECO:0000313" key="2">
    <source>
        <dbReference type="EMBL" id="CRL30346.1"/>
    </source>
</evidence>
<feature type="compositionally biased region" description="Basic residues" evidence="1">
    <location>
        <begin position="73"/>
        <end position="87"/>
    </location>
</feature>
<dbReference type="EMBL" id="HG793181">
    <property type="protein sequence ID" value="CRL30346.1"/>
    <property type="molecule type" value="Genomic_DNA"/>
</dbReference>
<keyword evidence="3" id="KW-1185">Reference proteome</keyword>
<protein>
    <submittedName>
        <fullName evidence="2">Str. FM013</fullName>
    </submittedName>
</protein>
<dbReference type="Proteomes" id="UP000053732">
    <property type="component" value="Unassembled WGS sequence"/>
</dbReference>
<evidence type="ECO:0000313" key="3">
    <source>
        <dbReference type="Proteomes" id="UP000053732"/>
    </source>
</evidence>